<evidence type="ECO:0000256" key="1">
    <source>
        <dbReference type="ARBA" id="ARBA00022737"/>
    </source>
</evidence>
<comment type="caution">
    <text evidence="3">The sequence shown here is derived from an EMBL/GenBank/DDBJ whole genome shotgun (WGS) entry which is preliminary data.</text>
</comment>
<name>A0AAW0FI78_9APHY</name>
<feature type="compositionally biased region" description="Basic and acidic residues" evidence="2">
    <location>
        <begin position="456"/>
        <end position="466"/>
    </location>
</feature>
<sequence>MSAYLRLKQKDRAKKVYEKMLEYDVHPTSITFSLILKSYGNPRSEGDIERAENFLSEVLAQEDQSWMNALGGRAAALQSVYGPVMTAWLKKVKPVEVERLYNKMIEAGGRPTLGTLTLLWMSTDGRRCLTRSAKSGLRYTNLHRNNLLRRMLCSVTILHLNDVHEVVSFVFPYPFTQTPCLLMAITTLSPLHGRKVQKDGYVLDAHNWNHLCVALLRAGQVERAFALIEQIIIPTQNRSRYAEPREPPPITTPFFSDVDPRLILPSEGALHNARRRSGRVEYHSTKSKRRWEKQKPEDFAHPLHILYQLSPAWNIWRPHNTVLQLLGLVLRHLRRGGIIKPIHKPGQKGLRLSILEENDTDVMTMREQEAAEMYDRIVENYPLTYKAVTNFFSGRNILYTRYQAARKTAGDKGEQNVEDKEKVEGKGEEGTMVDSDVDASVRRTKRLRPPRRSHYGLKEKKYSRST</sequence>
<evidence type="ECO:0000256" key="2">
    <source>
        <dbReference type="SAM" id="MobiDB-lite"/>
    </source>
</evidence>
<evidence type="ECO:0000313" key="4">
    <source>
        <dbReference type="Proteomes" id="UP001385951"/>
    </source>
</evidence>
<dbReference type="InterPro" id="IPR002885">
    <property type="entry name" value="PPR_rpt"/>
</dbReference>
<dbReference type="Pfam" id="PF13812">
    <property type="entry name" value="PPR_3"/>
    <property type="match status" value="1"/>
</dbReference>
<dbReference type="PANTHER" id="PTHR47942:SF78">
    <property type="entry name" value="PENTATRICOPEPTIDE REPEAT PROTEIN (AFU_ORTHOLOGUE AFUA_4G07240)"/>
    <property type="match status" value="1"/>
</dbReference>
<reference evidence="3 4" key="1">
    <citation type="submission" date="2022-09" db="EMBL/GenBank/DDBJ databases">
        <authorList>
            <person name="Palmer J.M."/>
        </authorList>
    </citation>
    <scope>NUCLEOTIDE SEQUENCE [LARGE SCALE GENOMIC DNA]</scope>
    <source>
        <strain evidence="3 4">DSM 7382</strain>
    </source>
</reference>
<proteinExistence type="predicted"/>
<keyword evidence="1" id="KW-0677">Repeat</keyword>
<evidence type="ECO:0000313" key="3">
    <source>
        <dbReference type="EMBL" id="KAK7676887.1"/>
    </source>
</evidence>
<keyword evidence="4" id="KW-1185">Reference proteome</keyword>
<dbReference type="EMBL" id="JASBNA010000101">
    <property type="protein sequence ID" value="KAK7676887.1"/>
    <property type="molecule type" value="Genomic_DNA"/>
</dbReference>
<organism evidence="3 4">
    <name type="scientific">Cerrena zonata</name>
    <dbReference type="NCBI Taxonomy" id="2478898"/>
    <lineage>
        <taxon>Eukaryota</taxon>
        <taxon>Fungi</taxon>
        <taxon>Dikarya</taxon>
        <taxon>Basidiomycota</taxon>
        <taxon>Agaricomycotina</taxon>
        <taxon>Agaricomycetes</taxon>
        <taxon>Polyporales</taxon>
        <taxon>Cerrenaceae</taxon>
        <taxon>Cerrena</taxon>
    </lineage>
</organism>
<feature type="compositionally biased region" description="Basic and acidic residues" evidence="2">
    <location>
        <begin position="408"/>
        <end position="429"/>
    </location>
</feature>
<dbReference type="PANTHER" id="PTHR47942">
    <property type="entry name" value="TETRATRICOPEPTIDE REPEAT (TPR)-LIKE SUPERFAMILY PROTEIN-RELATED"/>
    <property type="match status" value="1"/>
</dbReference>
<dbReference type="Gene3D" id="1.25.40.10">
    <property type="entry name" value="Tetratricopeptide repeat domain"/>
    <property type="match status" value="1"/>
</dbReference>
<dbReference type="InterPro" id="IPR011990">
    <property type="entry name" value="TPR-like_helical_dom_sf"/>
</dbReference>
<feature type="compositionally biased region" description="Basic residues" evidence="2">
    <location>
        <begin position="442"/>
        <end position="455"/>
    </location>
</feature>
<dbReference type="InterPro" id="IPR051222">
    <property type="entry name" value="PPR/CCM1_RNA-binding"/>
</dbReference>
<gene>
    <name evidence="3" type="ORF">QCA50_020143</name>
</gene>
<dbReference type="AlphaFoldDB" id="A0AAW0FI78"/>
<evidence type="ECO:0008006" key="5">
    <source>
        <dbReference type="Google" id="ProtNLM"/>
    </source>
</evidence>
<accession>A0AAW0FI78</accession>
<dbReference type="Proteomes" id="UP001385951">
    <property type="component" value="Unassembled WGS sequence"/>
</dbReference>
<feature type="region of interest" description="Disordered" evidence="2">
    <location>
        <begin position="408"/>
        <end position="466"/>
    </location>
</feature>
<protein>
    <recommendedName>
        <fullName evidence="5">Pentatricopeptide repeat-containing protein</fullName>
    </recommendedName>
</protein>